<dbReference type="Proteomes" id="UP001168098">
    <property type="component" value="Unassembled WGS sequence"/>
</dbReference>
<gene>
    <name evidence="2" type="ORF">PVL29_005677</name>
</gene>
<keyword evidence="3" id="KW-1185">Reference proteome</keyword>
<reference evidence="2 3" key="1">
    <citation type="journal article" date="2023" name="BMC Biotechnol.">
        <title>Vitis rotundifolia cv Carlos genome sequencing.</title>
        <authorList>
            <person name="Huff M."/>
            <person name="Hulse-Kemp A."/>
            <person name="Scheffler B."/>
            <person name="Youngblood R."/>
            <person name="Simpson S."/>
            <person name="Babiker E."/>
            <person name="Staton M."/>
        </authorList>
    </citation>
    <scope>NUCLEOTIDE SEQUENCE [LARGE SCALE GENOMIC DNA]</scope>
    <source>
        <tissue evidence="2">Leaf</tissue>
    </source>
</reference>
<sequence>MDHTDAYENDLMEYEDGTADGRKASLEMVTLSSVEPLDIVNPSSAGVATDDDTDLNFLGDDLSD</sequence>
<dbReference type="AlphaFoldDB" id="A0AA39DYB7"/>
<accession>A0AA39DYB7</accession>
<feature type="compositionally biased region" description="Low complexity" evidence="1">
    <location>
        <begin position="55"/>
        <end position="64"/>
    </location>
</feature>
<protein>
    <submittedName>
        <fullName evidence="2">Uncharacterized protein</fullName>
    </submittedName>
</protein>
<evidence type="ECO:0000256" key="1">
    <source>
        <dbReference type="SAM" id="MobiDB-lite"/>
    </source>
</evidence>
<comment type="caution">
    <text evidence="2">The sequence shown here is derived from an EMBL/GenBank/DDBJ whole genome shotgun (WGS) entry which is preliminary data.</text>
</comment>
<proteinExistence type="predicted"/>
<evidence type="ECO:0000313" key="3">
    <source>
        <dbReference type="Proteomes" id="UP001168098"/>
    </source>
</evidence>
<feature type="region of interest" description="Disordered" evidence="1">
    <location>
        <begin position="42"/>
        <end position="64"/>
    </location>
</feature>
<dbReference type="EMBL" id="JARBHA010000005">
    <property type="protein sequence ID" value="KAJ9699940.1"/>
    <property type="molecule type" value="Genomic_DNA"/>
</dbReference>
<organism evidence="2 3">
    <name type="scientific">Vitis rotundifolia</name>
    <name type="common">Muscadine grape</name>
    <dbReference type="NCBI Taxonomy" id="103349"/>
    <lineage>
        <taxon>Eukaryota</taxon>
        <taxon>Viridiplantae</taxon>
        <taxon>Streptophyta</taxon>
        <taxon>Embryophyta</taxon>
        <taxon>Tracheophyta</taxon>
        <taxon>Spermatophyta</taxon>
        <taxon>Magnoliopsida</taxon>
        <taxon>eudicotyledons</taxon>
        <taxon>Gunneridae</taxon>
        <taxon>Pentapetalae</taxon>
        <taxon>rosids</taxon>
        <taxon>Vitales</taxon>
        <taxon>Vitaceae</taxon>
        <taxon>Viteae</taxon>
        <taxon>Vitis</taxon>
    </lineage>
</organism>
<name>A0AA39DYB7_VITRO</name>
<evidence type="ECO:0000313" key="2">
    <source>
        <dbReference type="EMBL" id="KAJ9699940.1"/>
    </source>
</evidence>